<dbReference type="RefSeq" id="WP_009449616.1">
    <property type="nucleotide sequence ID" value="NZ_AMSI01000003.1"/>
</dbReference>
<evidence type="ECO:0000313" key="2">
    <source>
        <dbReference type="EMBL" id="EKF43424.1"/>
    </source>
</evidence>
<dbReference type="AlphaFoldDB" id="K2NZR1"/>
<gene>
    <name evidence="2" type="ORF">NA8A_05313</name>
</gene>
<dbReference type="InterPro" id="IPR017044">
    <property type="entry name" value="UCP036238"/>
</dbReference>
<evidence type="ECO:0000259" key="1">
    <source>
        <dbReference type="Pfam" id="PF10056"/>
    </source>
</evidence>
<protein>
    <recommendedName>
        <fullName evidence="1">DUF2293 domain-containing protein</fullName>
    </recommendedName>
</protein>
<dbReference type="InterPro" id="IPR018744">
    <property type="entry name" value="DUF2293"/>
</dbReference>
<keyword evidence="3" id="KW-1185">Reference proteome</keyword>
<dbReference type="Pfam" id="PF10056">
    <property type="entry name" value="DUF2293"/>
    <property type="match status" value="1"/>
</dbReference>
<proteinExistence type="predicted"/>
<accession>K2NZR1</accession>
<sequence length="112" mass="12875">MTRRASTARHRAVDKALTLLAPLTPYSDAEAIRALADDRKLRTLPATIAVWIATVSHVRHEHTEYDELLDEGYDRDAARHFVVDRINEVLTRWRATRLLDPEEESLENNLDS</sequence>
<dbReference type="PIRSF" id="PIRSF036238">
    <property type="entry name" value="UCP036238"/>
    <property type="match status" value="1"/>
</dbReference>
<dbReference type="STRING" id="721133.SAMN05216176_101242"/>
<organism evidence="2 3">
    <name type="scientific">Nitratireductor indicus C115</name>
    <dbReference type="NCBI Taxonomy" id="1231190"/>
    <lineage>
        <taxon>Bacteria</taxon>
        <taxon>Pseudomonadati</taxon>
        <taxon>Pseudomonadota</taxon>
        <taxon>Alphaproteobacteria</taxon>
        <taxon>Hyphomicrobiales</taxon>
        <taxon>Phyllobacteriaceae</taxon>
        <taxon>Nitratireductor</taxon>
    </lineage>
</organism>
<feature type="domain" description="DUF2293" evidence="1">
    <location>
        <begin position="17"/>
        <end position="94"/>
    </location>
</feature>
<dbReference type="PATRIC" id="fig|1231190.3.peg.1114"/>
<comment type="caution">
    <text evidence="2">The sequence shown here is derived from an EMBL/GenBank/DDBJ whole genome shotgun (WGS) entry which is preliminary data.</text>
</comment>
<evidence type="ECO:0000313" key="3">
    <source>
        <dbReference type="Proteomes" id="UP000007374"/>
    </source>
</evidence>
<dbReference type="eggNOG" id="COG5586">
    <property type="taxonomic scope" value="Bacteria"/>
</dbReference>
<name>K2NZR1_9HYPH</name>
<dbReference type="OrthoDB" id="1159372at2"/>
<dbReference type="Proteomes" id="UP000007374">
    <property type="component" value="Unassembled WGS sequence"/>
</dbReference>
<reference evidence="2 3" key="1">
    <citation type="journal article" date="2012" name="J. Bacteriol.">
        <title>Genome Sequence of Nitratireductor indicus Type Strain C115.</title>
        <authorList>
            <person name="Lai Q."/>
            <person name="Li G."/>
            <person name="Yu Z."/>
            <person name="Shao Z."/>
        </authorList>
    </citation>
    <scope>NUCLEOTIDE SEQUENCE [LARGE SCALE GENOMIC DNA]</scope>
    <source>
        <strain evidence="2 3">C115</strain>
    </source>
</reference>
<dbReference type="EMBL" id="AMSI01000003">
    <property type="protein sequence ID" value="EKF43424.1"/>
    <property type="molecule type" value="Genomic_DNA"/>
</dbReference>